<keyword evidence="4" id="KW-1185">Reference proteome</keyword>
<feature type="signal peptide" evidence="1">
    <location>
        <begin position="1"/>
        <end position="25"/>
    </location>
</feature>
<evidence type="ECO:0000256" key="1">
    <source>
        <dbReference type="SAM" id="SignalP"/>
    </source>
</evidence>
<evidence type="ECO:0000259" key="2">
    <source>
        <dbReference type="Pfam" id="PF11412"/>
    </source>
</evidence>
<feature type="chain" id="PRO_5032699363" description="Thiol:disulfide interchange protein DsbD N-terminal domain-containing protein" evidence="1">
    <location>
        <begin position="26"/>
        <end position="271"/>
    </location>
</feature>
<proteinExistence type="predicted"/>
<reference evidence="3" key="1">
    <citation type="submission" date="2020-08" db="EMBL/GenBank/DDBJ databases">
        <title>Genomic Encyclopedia of Type Strains, Phase IV (KMG-IV): sequencing the most valuable type-strain genomes for metagenomic binning, comparative biology and taxonomic classification.</title>
        <authorList>
            <person name="Goeker M."/>
        </authorList>
    </citation>
    <scope>NUCLEOTIDE SEQUENCE [LARGE SCALE GENOMIC DNA]</scope>
    <source>
        <strain evidence="3">DSM 105040</strain>
    </source>
</reference>
<sequence>MVKSVLTCLALAAGLAFSPLSPARAESPYASVITAEILPGWETARGTQMVGLRLKLAPEWKTYWRAPGDAGIPPRFEWSGSENLRSADLFWPRPEVIYQNGMRTIAYKHEVVLPIELTPQRPGAPITLNGVVELGVCLDICMPMELALHADLPAAPEPAPIRAALAQRPVPGYQAGVGDVICSATPLPDGLRLTTRITVPPLGGKEIAVVELADPSIWVAEAEVSRRGNELTAVTDLVPANAAPFALDRSGVRITLLSDSRAIDIQGCVGG</sequence>
<accession>A0A840CBD1</accession>
<dbReference type="Proteomes" id="UP000585681">
    <property type="component" value="Unassembled WGS sequence"/>
</dbReference>
<feature type="domain" description="Thiol:disulfide interchange protein DsbD N-terminal" evidence="2">
    <location>
        <begin position="36"/>
        <end position="145"/>
    </location>
</feature>
<keyword evidence="1" id="KW-0732">Signal</keyword>
<dbReference type="AlphaFoldDB" id="A0A840CBD1"/>
<evidence type="ECO:0000313" key="4">
    <source>
        <dbReference type="Proteomes" id="UP000585681"/>
    </source>
</evidence>
<dbReference type="RefSeq" id="WP_157445609.1">
    <property type="nucleotide sequence ID" value="NZ_JACIEQ010000003.1"/>
</dbReference>
<organism evidence="3 4">
    <name type="scientific">Actibacterium naphthalenivorans</name>
    <dbReference type="NCBI Taxonomy" id="1614693"/>
    <lineage>
        <taxon>Bacteria</taxon>
        <taxon>Pseudomonadati</taxon>
        <taxon>Pseudomonadota</taxon>
        <taxon>Alphaproteobacteria</taxon>
        <taxon>Rhodobacterales</taxon>
        <taxon>Roseobacteraceae</taxon>
        <taxon>Actibacterium</taxon>
    </lineage>
</organism>
<dbReference type="InterPro" id="IPR028250">
    <property type="entry name" value="DsbDN"/>
</dbReference>
<name>A0A840CBD1_9RHOB</name>
<comment type="caution">
    <text evidence="3">The sequence shown here is derived from an EMBL/GenBank/DDBJ whole genome shotgun (WGS) entry which is preliminary data.</text>
</comment>
<protein>
    <recommendedName>
        <fullName evidence="2">Thiol:disulfide interchange protein DsbD N-terminal domain-containing protein</fullName>
    </recommendedName>
</protein>
<gene>
    <name evidence="3" type="ORF">GGR17_002524</name>
</gene>
<evidence type="ECO:0000313" key="3">
    <source>
        <dbReference type="EMBL" id="MBB4022705.1"/>
    </source>
</evidence>
<dbReference type="EMBL" id="JACIEQ010000003">
    <property type="protein sequence ID" value="MBB4022705.1"/>
    <property type="molecule type" value="Genomic_DNA"/>
</dbReference>
<dbReference type="Pfam" id="PF11412">
    <property type="entry name" value="DsbD_N"/>
    <property type="match status" value="1"/>
</dbReference>